<keyword evidence="4" id="KW-1185">Reference proteome</keyword>
<dbReference type="HOGENOM" id="CLU_117812_1_0_1"/>
<dbReference type="AlphaFoldDB" id="R7V187"/>
<evidence type="ECO:0000256" key="1">
    <source>
        <dbReference type="SAM" id="MobiDB-lite"/>
    </source>
</evidence>
<feature type="compositionally biased region" description="Polar residues" evidence="1">
    <location>
        <begin position="47"/>
        <end position="61"/>
    </location>
</feature>
<sequence>MVEPESTEKLDFIARLRMIHLRELRSRFATDQEPVKSRRESERRPTQEMTGPSCQQGNFNGPGQEEEAEADLPIPPVQTIKSGSLPQELKVDRQVPSAHSAKKAKRFLEENASFHRPAPVMSEDEED</sequence>
<reference evidence="3" key="3">
    <citation type="submission" date="2015-06" db="UniProtKB">
        <authorList>
            <consortium name="EnsemblMetazoa"/>
        </authorList>
    </citation>
    <scope>IDENTIFICATION</scope>
</reference>
<name>R7V187_CAPTE</name>
<dbReference type="EnsemblMetazoa" id="CapteT204349">
    <property type="protein sequence ID" value="CapteP204349"/>
    <property type="gene ID" value="CapteG204349"/>
</dbReference>
<dbReference type="Proteomes" id="UP000014760">
    <property type="component" value="Unassembled WGS sequence"/>
</dbReference>
<evidence type="ECO:0000313" key="4">
    <source>
        <dbReference type="Proteomes" id="UP000014760"/>
    </source>
</evidence>
<protein>
    <submittedName>
        <fullName evidence="2 3">Uncharacterized protein</fullName>
    </submittedName>
</protein>
<dbReference type="EMBL" id="KB296063">
    <property type="protein sequence ID" value="ELU12304.1"/>
    <property type="molecule type" value="Genomic_DNA"/>
</dbReference>
<evidence type="ECO:0000313" key="3">
    <source>
        <dbReference type="EnsemblMetazoa" id="CapteP204349"/>
    </source>
</evidence>
<feature type="compositionally biased region" description="Basic and acidic residues" evidence="1">
    <location>
        <begin position="25"/>
        <end position="46"/>
    </location>
</feature>
<accession>R7V187</accession>
<reference evidence="4" key="1">
    <citation type="submission" date="2012-12" db="EMBL/GenBank/DDBJ databases">
        <authorList>
            <person name="Hellsten U."/>
            <person name="Grimwood J."/>
            <person name="Chapman J.A."/>
            <person name="Shapiro H."/>
            <person name="Aerts A."/>
            <person name="Otillar R.P."/>
            <person name="Terry A.Y."/>
            <person name="Boore J.L."/>
            <person name="Simakov O."/>
            <person name="Marletaz F."/>
            <person name="Cho S.-J."/>
            <person name="Edsinger-Gonzales E."/>
            <person name="Havlak P."/>
            <person name="Kuo D.-H."/>
            <person name="Larsson T."/>
            <person name="Lv J."/>
            <person name="Arendt D."/>
            <person name="Savage R."/>
            <person name="Osoegawa K."/>
            <person name="de Jong P."/>
            <person name="Lindberg D.R."/>
            <person name="Seaver E.C."/>
            <person name="Weisblat D.A."/>
            <person name="Putnam N.H."/>
            <person name="Grigoriev I.V."/>
            <person name="Rokhsar D.S."/>
        </authorList>
    </citation>
    <scope>NUCLEOTIDE SEQUENCE</scope>
    <source>
        <strain evidence="4">I ESC-2004</strain>
    </source>
</reference>
<gene>
    <name evidence="2" type="ORF">CAPTEDRAFT_204349</name>
</gene>
<dbReference type="EMBL" id="AMQN01019651">
    <property type="status" value="NOT_ANNOTATED_CDS"/>
    <property type="molecule type" value="Genomic_DNA"/>
</dbReference>
<reference evidence="2 4" key="2">
    <citation type="journal article" date="2013" name="Nature">
        <title>Insights into bilaterian evolution from three spiralian genomes.</title>
        <authorList>
            <person name="Simakov O."/>
            <person name="Marletaz F."/>
            <person name="Cho S.J."/>
            <person name="Edsinger-Gonzales E."/>
            <person name="Havlak P."/>
            <person name="Hellsten U."/>
            <person name="Kuo D.H."/>
            <person name="Larsson T."/>
            <person name="Lv J."/>
            <person name="Arendt D."/>
            <person name="Savage R."/>
            <person name="Osoegawa K."/>
            <person name="de Jong P."/>
            <person name="Grimwood J."/>
            <person name="Chapman J.A."/>
            <person name="Shapiro H."/>
            <person name="Aerts A."/>
            <person name="Otillar R.P."/>
            <person name="Terry A.Y."/>
            <person name="Boore J.L."/>
            <person name="Grigoriev I.V."/>
            <person name="Lindberg D.R."/>
            <person name="Seaver E.C."/>
            <person name="Weisblat D.A."/>
            <person name="Putnam N.H."/>
            <person name="Rokhsar D.S."/>
        </authorList>
    </citation>
    <scope>NUCLEOTIDE SEQUENCE</scope>
    <source>
        <strain evidence="2 4">I ESC-2004</strain>
    </source>
</reference>
<feature type="region of interest" description="Disordered" evidence="1">
    <location>
        <begin position="25"/>
        <end position="127"/>
    </location>
</feature>
<organism evidence="2">
    <name type="scientific">Capitella teleta</name>
    <name type="common">Polychaete worm</name>
    <dbReference type="NCBI Taxonomy" id="283909"/>
    <lineage>
        <taxon>Eukaryota</taxon>
        <taxon>Metazoa</taxon>
        <taxon>Spiralia</taxon>
        <taxon>Lophotrochozoa</taxon>
        <taxon>Annelida</taxon>
        <taxon>Polychaeta</taxon>
        <taxon>Sedentaria</taxon>
        <taxon>Scolecida</taxon>
        <taxon>Capitellidae</taxon>
        <taxon>Capitella</taxon>
    </lineage>
</organism>
<proteinExistence type="predicted"/>
<evidence type="ECO:0000313" key="2">
    <source>
        <dbReference type="EMBL" id="ELU12304.1"/>
    </source>
</evidence>